<evidence type="ECO:0000256" key="1">
    <source>
        <dbReference type="ARBA" id="ARBA00004651"/>
    </source>
</evidence>
<evidence type="ECO:0000256" key="5">
    <source>
        <dbReference type="ARBA" id="ARBA00023136"/>
    </source>
</evidence>
<feature type="transmembrane region" description="Helical" evidence="6">
    <location>
        <begin position="49"/>
        <end position="68"/>
    </location>
</feature>
<dbReference type="RefSeq" id="WP_129235299.1">
    <property type="nucleotide sequence ID" value="NZ_SDPL01000273.1"/>
</dbReference>
<reference evidence="8 9" key="1">
    <citation type="submission" date="2019-01" db="EMBL/GenBank/DDBJ databases">
        <authorList>
            <person name="Li J."/>
        </authorList>
    </citation>
    <scope>NUCLEOTIDE SEQUENCE [LARGE SCALE GENOMIC DNA]</scope>
    <source>
        <strain evidence="8 9">CGMCC 4.7180</strain>
    </source>
</reference>
<dbReference type="AlphaFoldDB" id="A0A4Q2JE21"/>
<name>A0A4Q2JE21_9MICO</name>
<evidence type="ECO:0000256" key="3">
    <source>
        <dbReference type="ARBA" id="ARBA00022692"/>
    </source>
</evidence>
<keyword evidence="3 6" id="KW-0812">Transmembrane</keyword>
<feature type="domain" description="Cardiolipin synthase N-terminal" evidence="7">
    <location>
        <begin position="28"/>
        <end position="70"/>
    </location>
</feature>
<dbReference type="Proteomes" id="UP000292881">
    <property type="component" value="Unassembled WGS sequence"/>
</dbReference>
<feature type="transmembrane region" description="Helical" evidence="6">
    <location>
        <begin position="16"/>
        <end position="37"/>
    </location>
</feature>
<comment type="caution">
    <text evidence="8">The sequence shown here is derived from an EMBL/GenBank/DDBJ whole genome shotgun (WGS) entry which is preliminary data.</text>
</comment>
<sequence length="73" mass="8144">MAKAKQWGDLTRGQQVRGIVTGVIQLALASAAWTDLARRDAKDVNGRKWVWAIVIAVNFIGPISYFLFGRRVD</sequence>
<keyword evidence="2" id="KW-1003">Cell membrane</keyword>
<dbReference type="EMBL" id="SDPL01000273">
    <property type="protein sequence ID" value="RXZ45965.1"/>
    <property type="molecule type" value="Genomic_DNA"/>
</dbReference>
<evidence type="ECO:0000313" key="8">
    <source>
        <dbReference type="EMBL" id="RXZ45965.1"/>
    </source>
</evidence>
<evidence type="ECO:0000256" key="6">
    <source>
        <dbReference type="SAM" id="Phobius"/>
    </source>
</evidence>
<protein>
    <submittedName>
        <fullName evidence="8">PLDc_N domain-containing protein</fullName>
    </submittedName>
</protein>
<dbReference type="GO" id="GO:0005886">
    <property type="term" value="C:plasma membrane"/>
    <property type="evidence" value="ECO:0007669"/>
    <property type="project" value="UniProtKB-SubCell"/>
</dbReference>
<evidence type="ECO:0000256" key="2">
    <source>
        <dbReference type="ARBA" id="ARBA00022475"/>
    </source>
</evidence>
<proteinExistence type="predicted"/>
<evidence type="ECO:0000259" key="7">
    <source>
        <dbReference type="Pfam" id="PF13396"/>
    </source>
</evidence>
<comment type="subcellular location">
    <subcellularLocation>
        <location evidence="1">Cell membrane</location>
        <topology evidence="1">Multi-pass membrane protein</topology>
    </subcellularLocation>
</comment>
<dbReference type="InterPro" id="IPR027379">
    <property type="entry name" value="CLS_N"/>
</dbReference>
<dbReference type="Pfam" id="PF13396">
    <property type="entry name" value="PLDc_N"/>
    <property type="match status" value="1"/>
</dbReference>
<accession>A0A4Q2JE21</accession>
<gene>
    <name evidence="8" type="ORF">ESO86_12380</name>
</gene>
<dbReference type="OrthoDB" id="5125307at2"/>
<evidence type="ECO:0000256" key="4">
    <source>
        <dbReference type="ARBA" id="ARBA00022989"/>
    </source>
</evidence>
<evidence type="ECO:0000313" key="9">
    <source>
        <dbReference type="Proteomes" id="UP000292881"/>
    </source>
</evidence>
<keyword evidence="5 6" id="KW-0472">Membrane</keyword>
<keyword evidence="9" id="KW-1185">Reference proteome</keyword>
<keyword evidence="4 6" id="KW-1133">Transmembrane helix</keyword>
<organism evidence="8 9">
    <name type="scientific">Agromyces binzhouensis</name>
    <dbReference type="NCBI Taxonomy" id="1817495"/>
    <lineage>
        <taxon>Bacteria</taxon>
        <taxon>Bacillati</taxon>
        <taxon>Actinomycetota</taxon>
        <taxon>Actinomycetes</taxon>
        <taxon>Micrococcales</taxon>
        <taxon>Microbacteriaceae</taxon>
        <taxon>Agromyces</taxon>
    </lineage>
</organism>